<dbReference type="InParanoid" id="A0A804M7E5"/>
<evidence type="ECO:0000313" key="2">
    <source>
        <dbReference type="EnsemblPlants" id="Zm00001eb064500_P001"/>
    </source>
</evidence>
<dbReference type="AlphaFoldDB" id="A0A804M7E5"/>
<feature type="transmembrane region" description="Helical" evidence="1">
    <location>
        <begin position="286"/>
        <end position="303"/>
    </location>
</feature>
<accession>A0A804M7E5</accession>
<protein>
    <submittedName>
        <fullName evidence="2">Uncharacterized protein</fullName>
    </submittedName>
</protein>
<dbReference type="EnsemblPlants" id="Zm00001eb064500_T001">
    <property type="protein sequence ID" value="Zm00001eb064500_P001"/>
    <property type="gene ID" value="Zm00001eb064500"/>
</dbReference>
<sequence length="323" mass="34089">MHHGSWPSMDARSGDGPLGLVLGPVRHGGVVLPVVEQGPEVGDLGAEADAAVGVHGADLAEVPAVAAEARDEGRVYVLQAEAEVGDEALLDGVEDGLLVLAREPVPGPVPRGGHGDGAAVGPDVEESRVGEVVDAVRVAEEDVAGDGHVGVRRDVLERVAEPQHVGVGEEEAVAEAEHAALQPELAPDELQVVPGQEGLGGREVDAAGRGVEVAVRVERAAPGHGGGVHGHDEQVAQQGRRAVAHAEALQEQVQQRAGRRPRLVDARDDHRPVVRRRRARHRRREPAELLFVFVFVFVLAMVGRRRKAWIAGCGSGIIAICWW</sequence>
<evidence type="ECO:0000313" key="3">
    <source>
        <dbReference type="Proteomes" id="UP000007305"/>
    </source>
</evidence>
<evidence type="ECO:0000256" key="1">
    <source>
        <dbReference type="SAM" id="Phobius"/>
    </source>
</evidence>
<organism evidence="2 3">
    <name type="scientific">Zea mays</name>
    <name type="common">Maize</name>
    <dbReference type="NCBI Taxonomy" id="4577"/>
    <lineage>
        <taxon>Eukaryota</taxon>
        <taxon>Viridiplantae</taxon>
        <taxon>Streptophyta</taxon>
        <taxon>Embryophyta</taxon>
        <taxon>Tracheophyta</taxon>
        <taxon>Spermatophyta</taxon>
        <taxon>Magnoliopsida</taxon>
        <taxon>Liliopsida</taxon>
        <taxon>Poales</taxon>
        <taxon>Poaceae</taxon>
        <taxon>PACMAD clade</taxon>
        <taxon>Panicoideae</taxon>
        <taxon>Andropogonodae</taxon>
        <taxon>Andropogoneae</taxon>
        <taxon>Tripsacinae</taxon>
        <taxon>Zea</taxon>
    </lineage>
</organism>
<gene>
    <name evidence="2" type="primary">LOC100274299</name>
</gene>
<reference evidence="3" key="1">
    <citation type="submission" date="2015-12" db="EMBL/GenBank/DDBJ databases">
        <title>Update maize B73 reference genome by single molecule sequencing technologies.</title>
        <authorList>
            <consortium name="Maize Genome Sequencing Project"/>
            <person name="Ware D."/>
        </authorList>
    </citation>
    <scope>NUCLEOTIDE SEQUENCE [LARGE SCALE GENOMIC DNA]</scope>
    <source>
        <strain evidence="3">cv. B73</strain>
    </source>
</reference>
<dbReference type="Proteomes" id="UP000007305">
    <property type="component" value="Chromosome 1"/>
</dbReference>
<keyword evidence="3" id="KW-1185">Reference proteome</keyword>
<name>A0A804M7E5_MAIZE</name>
<keyword evidence="1" id="KW-0812">Transmembrane</keyword>
<dbReference type="Gramene" id="Zm00001eb064500_T001">
    <property type="protein sequence ID" value="Zm00001eb064500_P001"/>
    <property type="gene ID" value="Zm00001eb064500"/>
</dbReference>
<proteinExistence type="predicted"/>
<reference evidence="2" key="2">
    <citation type="submission" date="2019-07" db="EMBL/GenBank/DDBJ databases">
        <authorList>
            <person name="Seetharam A."/>
            <person name="Woodhouse M."/>
            <person name="Cannon E."/>
        </authorList>
    </citation>
    <scope>NUCLEOTIDE SEQUENCE [LARGE SCALE GENOMIC DNA]</scope>
    <source>
        <strain evidence="2">cv. B73</strain>
    </source>
</reference>
<keyword evidence="1" id="KW-1133">Transmembrane helix</keyword>
<keyword evidence="1" id="KW-0472">Membrane</keyword>
<reference evidence="2" key="3">
    <citation type="submission" date="2021-05" db="UniProtKB">
        <authorList>
            <consortium name="EnsemblPlants"/>
        </authorList>
    </citation>
    <scope>IDENTIFICATION</scope>
    <source>
        <strain evidence="2">cv. B73</strain>
    </source>
</reference>